<proteinExistence type="predicted"/>
<feature type="region of interest" description="Disordered" evidence="1">
    <location>
        <begin position="61"/>
        <end position="87"/>
    </location>
</feature>
<keyword evidence="3" id="KW-1185">Reference proteome</keyword>
<evidence type="ECO:0000256" key="1">
    <source>
        <dbReference type="SAM" id="MobiDB-lite"/>
    </source>
</evidence>
<accession>A0A7J9EZB4</accession>
<comment type="caution">
    <text evidence="2">The sequence shown here is derived from an EMBL/GenBank/DDBJ whole genome shotgun (WGS) entry which is preliminary data.</text>
</comment>
<evidence type="ECO:0000313" key="3">
    <source>
        <dbReference type="Proteomes" id="UP000593568"/>
    </source>
</evidence>
<gene>
    <name evidence="2" type="ORF">Gotri_006270</name>
</gene>
<organism evidence="2 3">
    <name type="scientific">Gossypium trilobum</name>
    <dbReference type="NCBI Taxonomy" id="34281"/>
    <lineage>
        <taxon>Eukaryota</taxon>
        <taxon>Viridiplantae</taxon>
        <taxon>Streptophyta</taxon>
        <taxon>Embryophyta</taxon>
        <taxon>Tracheophyta</taxon>
        <taxon>Spermatophyta</taxon>
        <taxon>Magnoliopsida</taxon>
        <taxon>eudicotyledons</taxon>
        <taxon>Gunneridae</taxon>
        <taxon>Pentapetalae</taxon>
        <taxon>rosids</taxon>
        <taxon>malvids</taxon>
        <taxon>Malvales</taxon>
        <taxon>Malvaceae</taxon>
        <taxon>Malvoideae</taxon>
        <taxon>Gossypium</taxon>
    </lineage>
</organism>
<reference evidence="2 3" key="1">
    <citation type="journal article" date="2019" name="Genome Biol. Evol.">
        <title>Insights into the evolution of the New World diploid cottons (Gossypium, subgenus Houzingenia) based on genome sequencing.</title>
        <authorList>
            <person name="Grover C.E."/>
            <person name="Arick M.A. 2nd"/>
            <person name="Thrash A."/>
            <person name="Conover J.L."/>
            <person name="Sanders W.S."/>
            <person name="Peterson D.G."/>
            <person name="Frelichowski J.E."/>
            <person name="Scheffler J.A."/>
            <person name="Scheffler B.E."/>
            <person name="Wendel J.F."/>
        </authorList>
    </citation>
    <scope>NUCLEOTIDE SEQUENCE [LARGE SCALE GENOMIC DNA]</scope>
    <source>
        <strain evidence="2">8</strain>
        <tissue evidence="2">Leaf</tissue>
    </source>
</reference>
<protein>
    <submittedName>
        <fullName evidence="2">Uncharacterized protein</fullName>
    </submittedName>
</protein>
<feature type="compositionally biased region" description="Polar residues" evidence="1">
    <location>
        <begin position="66"/>
        <end position="75"/>
    </location>
</feature>
<evidence type="ECO:0000313" key="2">
    <source>
        <dbReference type="EMBL" id="MBA0778403.1"/>
    </source>
</evidence>
<name>A0A7J9EZB4_9ROSI</name>
<feature type="compositionally biased region" description="Basic and acidic residues" evidence="1">
    <location>
        <begin position="78"/>
        <end position="87"/>
    </location>
</feature>
<dbReference type="AlphaFoldDB" id="A0A7J9EZB4"/>
<sequence length="87" mass="9438">MVAAYGAHGSSKGCGALGLGIRQIWASTVDKCIRVIKIYYNTNVKSQGHFKDGCPKVQRYGEEESVANSKPSPTTMRKKVEEEACGD</sequence>
<dbReference type="EMBL" id="JABEZW010000010">
    <property type="protein sequence ID" value="MBA0778403.1"/>
    <property type="molecule type" value="Genomic_DNA"/>
</dbReference>
<dbReference type="Proteomes" id="UP000593568">
    <property type="component" value="Unassembled WGS sequence"/>
</dbReference>